<name>A0A8T0CIM1_CORYI</name>
<reference evidence="17" key="1">
    <citation type="submission" date="2020-05" db="EMBL/GenBank/DDBJ databases">
        <title>WGS assembly of Corymbia citriodora subspecies variegata.</title>
        <authorList>
            <person name="Barry K."/>
            <person name="Hundley H."/>
            <person name="Shu S."/>
            <person name="Jenkins J."/>
            <person name="Grimwood J."/>
            <person name="Baten A."/>
        </authorList>
    </citation>
    <scope>NUCLEOTIDE SEQUENCE</scope>
    <source>
        <strain evidence="17">CV2-018</strain>
    </source>
</reference>
<dbReference type="PROSITE" id="PS51473">
    <property type="entry name" value="GNK2"/>
    <property type="match status" value="1"/>
</dbReference>
<evidence type="ECO:0000256" key="14">
    <source>
        <dbReference type="ARBA" id="ARBA00038393"/>
    </source>
</evidence>
<keyword evidence="7" id="KW-0677">Repeat</keyword>
<accession>A0A8T0CIM1</accession>
<dbReference type="PANTHER" id="PTHR32080:SF54">
    <property type="entry name" value="GNK2-HOMOLOGOUS DOMAIN-CONTAINING PROTEIN"/>
    <property type="match status" value="1"/>
</dbReference>
<evidence type="ECO:0000259" key="16">
    <source>
        <dbReference type="PROSITE" id="PS51473"/>
    </source>
</evidence>
<dbReference type="Gramene" id="rna-gnl|WGS:JABURB|Cocit.L2940.1">
    <property type="protein sequence ID" value="cds-KAF7847467.1"/>
    <property type="gene ID" value="gene-BT93_L2940"/>
</dbReference>
<comment type="caution">
    <text evidence="17">The sequence shown here is derived from an EMBL/GenBank/DDBJ whole genome shotgun (WGS) entry which is preliminary data.</text>
</comment>
<comment type="similarity">
    <text evidence="14">Belongs to the cysteine-rich repeat secretory protein family. Plasmodesmata-located proteins (PDLD) subfamily.</text>
</comment>
<evidence type="ECO:0000256" key="1">
    <source>
        <dbReference type="ARBA" id="ARBA00004251"/>
    </source>
</evidence>
<proteinExistence type="inferred from homology"/>
<organism evidence="17 18">
    <name type="scientific">Corymbia citriodora subsp. variegata</name>
    <dbReference type="NCBI Taxonomy" id="360336"/>
    <lineage>
        <taxon>Eukaryota</taxon>
        <taxon>Viridiplantae</taxon>
        <taxon>Streptophyta</taxon>
        <taxon>Embryophyta</taxon>
        <taxon>Tracheophyta</taxon>
        <taxon>Spermatophyta</taxon>
        <taxon>Magnoliopsida</taxon>
        <taxon>eudicotyledons</taxon>
        <taxon>Gunneridae</taxon>
        <taxon>Pentapetalae</taxon>
        <taxon>rosids</taxon>
        <taxon>malvids</taxon>
        <taxon>Myrtales</taxon>
        <taxon>Myrtaceae</taxon>
        <taxon>Myrtoideae</taxon>
        <taxon>Eucalypteae</taxon>
        <taxon>Corymbia</taxon>
    </lineage>
</organism>
<dbReference type="GO" id="GO:0005886">
    <property type="term" value="C:plasma membrane"/>
    <property type="evidence" value="ECO:0007669"/>
    <property type="project" value="UniProtKB-SubCell"/>
</dbReference>
<feature type="chain" id="PRO_5035736063" description="Gnk2-homologous domain-containing protein" evidence="15">
    <location>
        <begin position="24"/>
        <end position="133"/>
    </location>
</feature>
<sequence length="133" mass="14326">MDTPSRVTIMLMLSLLMSNVVKGAPHTGIVSWACNSGSYSSGDPYPNSVAYVLEDMATVTLNDANYNYYTASPYPTATAYGHAVCSQALSYSDCGICMSSVKSQILAICPDGLGAQVELEDCRMRYENYSFNG</sequence>
<evidence type="ECO:0000313" key="18">
    <source>
        <dbReference type="Proteomes" id="UP000806378"/>
    </source>
</evidence>
<evidence type="ECO:0000256" key="9">
    <source>
        <dbReference type="ARBA" id="ARBA00022949"/>
    </source>
</evidence>
<dbReference type="EMBL" id="MU090793">
    <property type="protein sequence ID" value="KAF7847467.1"/>
    <property type="molecule type" value="Genomic_DNA"/>
</dbReference>
<dbReference type="InterPro" id="IPR051378">
    <property type="entry name" value="Cell2Cell_Antifungal"/>
</dbReference>
<evidence type="ECO:0000256" key="7">
    <source>
        <dbReference type="ARBA" id="ARBA00022737"/>
    </source>
</evidence>
<dbReference type="GO" id="GO:0031640">
    <property type="term" value="P:killing of cells of another organism"/>
    <property type="evidence" value="ECO:0007669"/>
    <property type="project" value="UniProtKB-KW"/>
</dbReference>
<keyword evidence="6" id="KW-0430">Lectin</keyword>
<evidence type="ECO:0000256" key="13">
    <source>
        <dbReference type="ARBA" id="ARBA00024184"/>
    </source>
</evidence>
<keyword evidence="4" id="KW-0945">Host-virus interaction</keyword>
<keyword evidence="12" id="KW-1015">Disulfide bond</keyword>
<evidence type="ECO:0000256" key="10">
    <source>
        <dbReference type="ARBA" id="ARBA00023022"/>
    </source>
</evidence>
<evidence type="ECO:0000256" key="6">
    <source>
        <dbReference type="ARBA" id="ARBA00022734"/>
    </source>
</evidence>
<dbReference type="GO" id="GO:0042742">
    <property type="term" value="P:defense response to bacterium"/>
    <property type="evidence" value="ECO:0007669"/>
    <property type="project" value="UniProtKB-KW"/>
</dbReference>
<dbReference type="Gene3D" id="3.30.430.20">
    <property type="entry name" value="Gnk2 domain, C-X8-C-X2-C motif"/>
    <property type="match status" value="1"/>
</dbReference>
<keyword evidence="9" id="KW-0965">Cell junction</keyword>
<evidence type="ECO:0000256" key="15">
    <source>
        <dbReference type="SAM" id="SignalP"/>
    </source>
</evidence>
<evidence type="ECO:0000256" key="8">
    <source>
        <dbReference type="ARBA" id="ARBA00022821"/>
    </source>
</evidence>
<evidence type="ECO:0000256" key="12">
    <source>
        <dbReference type="ARBA" id="ARBA00023157"/>
    </source>
</evidence>
<feature type="signal peptide" evidence="15">
    <location>
        <begin position="1"/>
        <end position="23"/>
    </location>
</feature>
<evidence type="ECO:0000256" key="11">
    <source>
        <dbReference type="ARBA" id="ARBA00023035"/>
    </source>
</evidence>
<dbReference type="Proteomes" id="UP000806378">
    <property type="component" value="Unassembled WGS sequence"/>
</dbReference>
<keyword evidence="5 15" id="KW-0732">Signal</keyword>
<keyword evidence="11" id="KW-0465">Mannose-binding</keyword>
<dbReference type="GO" id="GO:0050832">
    <property type="term" value="P:defense response to fungus"/>
    <property type="evidence" value="ECO:0007669"/>
    <property type="project" value="UniProtKB-KW"/>
</dbReference>
<evidence type="ECO:0000313" key="17">
    <source>
        <dbReference type="EMBL" id="KAF7847467.1"/>
    </source>
</evidence>
<keyword evidence="18" id="KW-1185">Reference proteome</keyword>
<evidence type="ECO:0000256" key="4">
    <source>
        <dbReference type="ARBA" id="ARBA00022581"/>
    </source>
</evidence>
<keyword evidence="3" id="KW-0295">Fungicide</keyword>
<gene>
    <name evidence="17" type="ORF">BT93_L2940</name>
</gene>
<evidence type="ECO:0000256" key="2">
    <source>
        <dbReference type="ARBA" id="ARBA00022529"/>
    </source>
</evidence>
<dbReference type="InterPro" id="IPR002902">
    <property type="entry name" value="GNK2"/>
</dbReference>
<dbReference type="CDD" id="cd23509">
    <property type="entry name" value="Gnk2-like"/>
    <property type="match status" value="1"/>
</dbReference>
<evidence type="ECO:0000256" key="3">
    <source>
        <dbReference type="ARBA" id="ARBA00022577"/>
    </source>
</evidence>
<dbReference type="GO" id="GO:0005537">
    <property type="term" value="F:D-mannose binding"/>
    <property type="evidence" value="ECO:0007669"/>
    <property type="project" value="UniProtKB-KW"/>
</dbReference>
<dbReference type="PANTHER" id="PTHR32080">
    <property type="entry name" value="ANTIFUNGAL PROTEIN GINKBILOBIN-2-LIKE"/>
    <property type="match status" value="1"/>
</dbReference>
<keyword evidence="10" id="KW-0044">Antibiotic</keyword>
<protein>
    <recommendedName>
        <fullName evidence="16">Gnk2-homologous domain-containing protein</fullName>
    </recommendedName>
</protein>
<comment type="subcellular location">
    <subcellularLocation>
        <location evidence="13">Cell junction</location>
        <location evidence="13">Plasmodesma</location>
    </subcellularLocation>
    <subcellularLocation>
        <location evidence="1">Cell membrane</location>
        <topology evidence="1">Single-pass type I membrane protein</topology>
    </subcellularLocation>
</comment>
<keyword evidence="8" id="KW-0611">Plant defense</keyword>
<dbReference type="OrthoDB" id="1888914at2759"/>
<keyword evidence="2" id="KW-0929">Antimicrobial</keyword>
<dbReference type="AlphaFoldDB" id="A0A8T0CIM1"/>
<dbReference type="Pfam" id="PF01657">
    <property type="entry name" value="Stress-antifung"/>
    <property type="match status" value="1"/>
</dbReference>
<dbReference type="InterPro" id="IPR038408">
    <property type="entry name" value="GNK2_sf"/>
</dbReference>
<feature type="domain" description="Gnk2-homologous" evidence="16">
    <location>
        <begin position="27"/>
        <end position="131"/>
    </location>
</feature>
<dbReference type="GO" id="GO:0009506">
    <property type="term" value="C:plasmodesma"/>
    <property type="evidence" value="ECO:0007669"/>
    <property type="project" value="UniProtKB-SubCell"/>
</dbReference>
<evidence type="ECO:0000256" key="5">
    <source>
        <dbReference type="ARBA" id="ARBA00022729"/>
    </source>
</evidence>